<proteinExistence type="predicted"/>
<gene>
    <name evidence="1" type="ORF">EFD62_08070</name>
</gene>
<keyword evidence="2" id="KW-1185">Reference proteome</keyword>
<dbReference type="EMBL" id="RLII01000007">
    <property type="protein sequence ID" value="RXE59314.1"/>
    <property type="molecule type" value="Genomic_DNA"/>
</dbReference>
<dbReference type="Proteomes" id="UP000289166">
    <property type="component" value="Unassembled WGS sequence"/>
</dbReference>
<protein>
    <submittedName>
        <fullName evidence="1">Uncharacterized protein</fullName>
    </submittedName>
</protein>
<dbReference type="RefSeq" id="WP_069195078.1">
    <property type="nucleotide sequence ID" value="NZ_RLII01000007.1"/>
</dbReference>
<dbReference type="OrthoDB" id="1683857at2"/>
<accession>A0A4Q0I4T4</accession>
<sequence>MGKVFVDTIVKFTREGDKIPLEIVWDDGRKFQVDRVLDITRAASLKAGGRGIRYKCRVKGKEIYLFFDDDKWFVETENR</sequence>
<evidence type="ECO:0000313" key="2">
    <source>
        <dbReference type="Proteomes" id="UP000289166"/>
    </source>
</evidence>
<evidence type="ECO:0000313" key="1">
    <source>
        <dbReference type="EMBL" id="RXE59314.1"/>
    </source>
</evidence>
<name>A0A4Q0I4T4_9FIRM</name>
<comment type="caution">
    <text evidence="1">The sequence shown here is derived from an EMBL/GenBank/DDBJ whole genome shotgun (WGS) entry which is preliminary data.</text>
</comment>
<reference evidence="2" key="1">
    <citation type="submission" date="2018-11" db="EMBL/GenBank/DDBJ databases">
        <title>Genome sequencing of a novel mesophilic and cellulolytic organism within the genus Hungateiclostridium.</title>
        <authorList>
            <person name="Rettenmaier R."/>
            <person name="Liebl W."/>
            <person name="Zverlov V."/>
        </authorList>
    </citation>
    <scope>NUCLEOTIDE SEQUENCE [LARGE SCALE GENOMIC DNA]</scope>
    <source>
        <strain evidence="2">N2K1</strain>
    </source>
</reference>
<dbReference type="AlphaFoldDB" id="A0A4Q0I4T4"/>
<organism evidence="1 2">
    <name type="scientific">Acetivibrio mesophilus</name>
    <dbReference type="NCBI Taxonomy" id="2487273"/>
    <lineage>
        <taxon>Bacteria</taxon>
        <taxon>Bacillati</taxon>
        <taxon>Bacillota</taxon>
        <taxon>Clostridia</taxon>
        <taxon>Eubacteriales</taxon>
        <taxon>Oscillospiraceae</taxon>
        <taxon>Acetivibrio</taxon>
    </lineage>
</organism>